<dbReference type="CDD" id="cd00211">
    <property type="entry name" value="PTS_IIA_fru"/>
    <property type="match status" value="1"/>
</dbReference>
<comment type="caution">
    <text evidence="2">The sequence shown here is derived from an EMBL/GenBank/DDBJ whole genome shotgun (WGS) entry which is preliminary data.</text>
</comment>
<dbReference type="Proteomes" id="UP000218366">
    <property type="component" value="Unassembled WGS sequence"/>
</dbReference>
<dbReference type="Gene3D" id="3.40.930.10">
    <property type="entry name" value="Mannitol-specific EII, Chain A"/>
    <property type="match status" value="1"/>
</dbReference>
<reference evidence="2 3" key="1">
    <citation type="submission" date="2017-09" db="EMBL/GenBank/DDBJ databases">
        <title>Sphingomonas spermidinifaciens 9NM-10, whole genome shotgun sequence.</title>
        <authorList>
            <person name="Feng G."/>
            <person name="Zhu H."/>
        </authorList>
    </citation>
    <scope>NUCLEOTIDE SEQUENCE [LARGE SCALE GENOMIC DNA]</scope>
    <source>
        <strain evidence="2 3">9NM-10</strain>
    </source>
</reference>
<proteinExistence type="predicted"/>
<feature type="domain" description="PTS EIIA type-2" evidence="1">
    <location>
        <begin position="6"/>
        <end position="149"/>
    </location>
</feature>
<dbReference type="PANTHER" id="PTHR47738:SF1">
    <property type="entry name" value="NITROGEN REGULATORY PROTEIN"/>
    <property type="match status" value="1"/>
</dbReference>
<accession>A0A2A4BA49</accession>
<dbReference type="EMBL" id="NWMW01000001">
    <property type="protein sequence ID" value="PCD04514.1"/>
    <property type="molecule type" value="Genomic_DNA"/>
</dbReference>
<evidence type="ECO:0000313" key="3">
    <source>
        <dbReference type="Proteomes" id="UP000218366"/>
    </source>
</evidence>
<gene>
    <name evidence="2" type="ORF">COC42_09710</name>
</gene>
<evidence type="ECO:0000259" key="1">
    <source>
        <dbReference type="PROSITE" id="PS51094"/>
    </source>
</evidence>
<dbReference type="AlphaFoldDB" id="A0A2A4BA49"/>
<dbReference type="PANTHER" id="PTHR47738">
    <property type="entry name" value="PTS SYSTEM FRUCTOSE-LIKE EIIA COMPONENT-RELATED"/>
    <property type="match status" value="1"/>
</dbReference>
<dbReference type="InterPro" id="IPR051541">
    <property type="entry name" value="PTS_SugarTrans_NitroReg"/>
</dbReference>
<sequence length="155" mass="16105">MTDLSDLIAPEAVVVDLAAGNKKALFQQLAAAAAGPLGVEPKLLLDRLLAREKLGSTGFGGGIAIPHARIEELGQVRALFARLSSAVDFQAVDGLPVDLVMLLVSPVDAGGEHLKALARVSRRLRDAAFADKLRGAGSRDAIYALLTGVEARDAA</sequence>
<dbReference type="GO" id="GO:0030295">
    <property type="term" value="F:protein kinase activator activity"/>
    <property type="evidence" value="ECO:0007669"/>
    <property type="project" value="TreeGrafter"/>
</dbReference>
<organism evidence="2 3">
    <name type="scientific">Sphingomonas spermidinifaciens</name>
    <dbReference type="NCBI Taxonomy" id="1141889"/>
    <lineage>
        <taxon>Bacteria</taxon>
        <taxon>Pseudomonadati</taxon>
        <taxon>Pseudomonadota</taxon>
        <taxon>Alphaproteobacteria</taxon>
        <taxon>Sphingomonadales</taxon>
        <taxon>Sphingomonadaceae</taxon>
        <taxon>Sphingomonas</taxon>
    </lineage>
</organism>
<evidence type="ECO:0000313" key="2">
    <source>
        <dbReference type="EMBL" id="PCD04514.1"/>
    </source>
</evidence>
<protein>
    <submittedName>
        <fullName evidence="2">PTS lactose transporter subunit IIC</fullName>
    </submittedName>
</protein>
<dbReference type="PROSITE" id="PS00372">
    <property type="entry name" value="PTS_EIIA_TYPE_2_HIS"/>
    <property type="match status" value="1"/>
</dbReference>
<keyword evidence="3" id="KW-1185">Reference proteome</keyword>
<dbReference type="OrthoDB" id="95460at2"/>
<dbReference type="InterPro" id="IPR016152">
    <property type="entry name" value="PTrfase/Anion_transptr"/>
</dbReference>
<dbReference type="RefSeq" id="WP_096342908.1">
    <property type="nucleotide sequence ID" value="NZ_NWMW01000001.1"/>
</dbReference>
<dbReference type="Pfam" id="PF00359">
    <property type="entry name" value="PTS_EIIA_2"/>
    <property type="match status" value="1"/>
</dbReference>
<dbReference type="InterPro" id="IPR002178">
    <property type="entry name" value="PTS_EIIA_type-2_dom"/>
</dbReference>
<dbReference type="SUPFAM" id="SSF55804">
    <property type="entry name" value="Phoshotransferase/anion transport protein"/>
    <property type="match status" value="1"/>
</dbReference>
<dbReference type="PROSITE" id="PS51094">
    <property type="entry name" value="PTS_EIIA_TYPE_2"/>
    <property type="match status" value="1"/>
</dbReference>
<name>A0A2A4BA49_9SPHN</name>